<evidence type="ECO:0000256" key="1">
    <source>
        <dbReference type="SAM" id="MobiDB-lite"/>
    </source>
</evidence>
<dbReference type="GeneID" id="93068743"/>
<name>A0ABY5BLY8_BURGL</name>
<dbReference type="RefSeq" id="WP_124836816.1">
    <property type="nucleotide sequence ID" value="NZ_CP021074.1"/>
</dbReference>
<gene>
    <name evidence="2" type="ORF">NFI99_22630</name>
</gene>
<accession>A0ABY5BLY8</accession>
<evidence type="ECO:0000313" key="3">
    <source>
        <dbReference type="Proteomes" id="UP001056386"/>
    </source>
</evidence>
<sequence>MAVSPDEAKAGITRKSGNEIHDREPCCLKMVGKAAALCGACRLDDTDPGHRLRDAGGACRKARRRSAARVGKAAVRPRLTAGRRLAERRLPSNP</sequence>
<protein>
    <submittedName>
        <fullName evidence="2">Uncharacterized protein</fullName>
    </submittedName>
</protein>
<reference evidence="2" key="1">
    <citation type="submission" date="2022-06" db="EMBL/GenBank/DDBJ databases">
        <title>Draft genome sequence of Burkholderia glumae strain GR20004 isolated from rice panicle showing bacterial panicle blight.</title>
        <authorList>
            <person name="Choi S.Y."/>
            <person name="Lee Y.H."/>
        </authorList>
    </citation>
    <scope>NUCLEOTIDE SEQUENCE</scope>
    <source>
        <strain evidence="2">GR20004</strain>
    </source>
</reference>
<keyword evidence="3" id="KW-1185">Reference proteome</keyword>
<dbReference type="Proteomes" id="UP001056386">
    <property type="component" value="Chromosome 1"/>
</dbReference>
<proteinExistence type="predicted"/>
<feature type="compositionally biased region" description="Basic and acidic residues" evidence="1">
    <location>
        <begin position="84"/>
        <end position="94"/>
    </location>
</feature>
<feature type="region of interest" description="Disordered" evidence="1">
    <location>
        <begin position="69"/>
        <end position="94"/>
    </location>
</feature>
<evidence type="ECO:0000313" key="2">
    <source>
        <dbReference type="EMBL" id="USS47608.1"/>
    </source>
</evidence>
<organism evidence="2 3">
    <name type="scientific">Burkholderia glumae</name>
    <name type="common">Pseudomonas glumae</name>
    <dbReference type="NCBI Taxonomy" id="337"/>
    <lineage>
        <taxon>Bacteria</taxon>
        <taxon>Pseudomonadati</taxon>
        <taxon>Pseudomonadota</taxon>
        <taxon>Betaproteobacteria</taxon>
        <taxon>Burkholderiales</taxon>
        <taxon>Burkholderiaceae</taxon>
        <taxon>Burkholderia</taxon>
    </lineage>
</organism>
<dbReference type="EMBL" id="CP099587">
    <property type="protein sequence ID" value="USS47608.1"/>
    <property type="molecule type" value="Genomic_DNA"/>
</dbReference>